<sequence>MPHHNPTSSLHFQRGVPSHNPRAITPQEICEALHPYQLESSSTLGLSLGPYNTSETPEAISINHLPLEILAEIFLLCPRGSLRRLQFERPPDPRRRRAPLLLCQVCRYWRKVALSLPLLWCSLSGTGPFTPHPVFIELWLTRSRGLPLSLSLAAPVGRGDTPKYHAHASKMFDLFSNEMYRWRTIAFTLNDNLARQFIATVDSKAQILEELELAFEEPSSTSAKVSALLSSLPKLRHLSWVGRLSAMSLRNIPFHRLTHIYMASDNSAQDVVTCVSQCTAALEIRWDCVDYWDSPSVCGLPRSTLLHLRSLYLKGTGDLAHILSWLTLPSLKYLCLKTRSKTRDHRSLEDFFDRSACPLQHFILKDGCVDQESIVKYLTIPFLETIPDIQVYLGGISEQVVLREMQEVKDSQDTPTFHRLQISYPECRWPAFTWK</sequence>
<dbReference type="Gene3D" id="1.20.1280.50">
    <property type="match status" value="1"/>
</dbReference>
<evidence type="ECO:0000313" key="2">
    <source>
        <dbReference type="Proteomes" id="UP000054477"/>
    </source>
</evidence>
<dbReference type="AlphaFoldDB" id="A0A0C9X1F7"/>
<evidence type="ECO:0008006" key="3">
    <source>
        <dbReference type="Google" id="ProtNLM"/>
    </source>
</evidence>
<evidence type="ECO:0000313" key="1">
    <source>
        <dbReference type="EMBL" id="KIK05925.1"/>
    </source>
</evidence>
<dbReference type="OrthoDB" id="3217549at2759"/>
<gene>
    <name evidence="1" type="ORF">K443DRAFT_674754</name>
</gene>
<dbReference type="SUPFAM" id="SSF81383">
    <property type="entry name" value="F-box domain"/>
    <property type="match status" value="1"/>
</dbReference>
<dbReference type="HOGENOM" id="CLU_018544_12_4_1"/>
<reference evidence="2" key="2">
    <citation type="submission" date="2015-01" db="EMBL/GenBank/DDBJ databases">
        <title>Evolutionary Origins and Diversification of the Mycorrhizal Mutualists.</title>
        <authorList>
            <consortium name="DOE Joint Genome Institute"/>
            <consortium name="Mycorrhizal Genomics Consortium"/>
            <person name="Kohler A."/>
            <person name="Kuo A."/>
            <person name="Nagy L.G."/>
            <person name="Floudas D."/>
            <person name="Copeland A."/>
            <person name="Barry K.W."/>
            <person name="Cichocki N."/>
            <person name="Veneault-Fourrey C."/>
            <person name="LaButti K."/>
            <person name="Lindquist E.A."/>
            <person name="Lipzen A."/>
            <person name="Lundell T."/>
            <person name="Morin E."/>
            <person name="Murat C."/>
            <person name="Riley R."/>
            <person name="Ohm R."/>
            <person name="Sun H."/>
            <person name="Tunlid A."/>
            <person name="Henrissat B."/>
            <person name="Grigoriev I.V."/>
            <person name="Hibbett D.S."/>
            <person name="Martin F."/>
        </authorList>
    </citation>
    <scope>NUCLEOTIDE SEQUENCE [LARGE SCALE GENOMIC DNA]</scope>
    <source>
        <strain evidence="2">LaAM-08-1</strain>
    </source>
</reference>
<proteinExistence type="predicted"/>
<dbReference type="InterPro" id="IPR036047">
    <property type="entry name" value="F-box-like_dom_sf"/>
</dbReference>
<name>A0A0C9X1F7_9AGAR</name>
<reference evidence="1 2" key="1">
    <citation type="submission" date="2014-04" db="EMBL/GenBank/DDBJ databases">
        <authorList>
            <consortium name="DOE Joint Genome Institute"/>
            <person name="Kuo A."/>
            <person name="Kohler A."/>
            <person name="Nagy L.G."/>
            <person name="Floudas D."/>
            <person name="Copeland A."/>
            <person name="Barry K.W."/>
            <person name="Cichocki N."/>
            <person name="Veneault-Fourrey C."/>
            <person name="LaButti K."/>
            <person name="Lindquist E.A."/>
            <person name="Lipzen A."/>
            <person name="Lundell T."/>
            <person name="Morin E."/>
            <person name="Murat C."/>
            <person name="Sun H."/>
            <person name="Tunlid A."/>
            <person name="Henrissat B."/>
            <person name="Grigoriev I.V."/>
            <person name="Hibbett D.S."/>
            <person name="Martin F."/>
            <person name="Nordberg H.P."/>
            <person name="Cantor M.N."/>
            <person name="Hua S.X."/>
        </authorList>
    </citation>
    <scope>NUCLEOTIDE SEQUENCE [LARGE SCALE GENOMIC DNA]</scope>
    <source>
        <strain evidence="1 2">LaAM-08-1</strain>
    </source>
</reference>
<dbReference type="EMBL" id="KN838556">
    <property type="protein sequence ID" value="KIK05925.1"/>
    <property type="molecule type" value="Genomic_DNA"/>
</dbReference>
<dbReference type="Proteomes" id="UP000054477">
    <property type="component" value="Unassembled WGS sequence"/>
</dbReference>
<organism evidence="1 2">
    <name type="scientific">Laccaria amethystina LaAM-08-1</name>
    <dbReference type="NCBI Taxonomy" id="1095629"/>
    <lineage>
        <taxon>Eukaryota</taxon>
        <taxon>Fungi</taxon>
        <taxon>Dikarya</taxon>
        <taxon>Basidiomycota</taxon>
        <taxon>Agaricomycotina</taxon>
        <taxon>Agaricomycetes</taxon>
        <taxon>Agaricomycetidae</taxon>
        <taxon>Agaricales</taxon>
        <taxon>Agaricineae</taxon>
        <taxon>Hydnangiaceae</taxon>
        <taxon>Laccaria</taxon>
    </lineage>
</organism>
<accession>A0A0C9X1F7</accession>
<protein>
    <recommendedName>
        <fullName evidence="3">F-box domain-containing protein</fullName>
    </recommendedName>
</protein>
<keyword evidence="2" id="KW-1185">Reference proteome</keyword>
<dbReference type="STRING" id="1095629.A0A0C9X1F7"/>